<keyword evidence="2" id="KW-1133">Transmembrane helix</keyword>
<dbReference type="EMBL" id="OZ037947">
    <property type="protein sequence ID" value="CAL1706243.1"/>
    <property type="molecule type" value="Genomic_DNA"/>
</dbReference>
<feature type="transmembrane region" description="Helical" evidence="2">
    <location>
        <begin position="573"/>
        <end position="598"/>
    </location>
</feature>
<accession>A0ABP1DGV3</accession>
<feature type="region of interest" description="Disordered" evidence="1">
    <location>
        <begin position="529"/>
        <end position="559"/>
    </location>
</feature>
<evidence type="ECO:0000313" key="4">
    <source>
        <dbReference type="EMBL" id="CAL1706243.1"/>
    </source>
</evidence>
<feature type="region of interest" description="Disordered" evidence="1">
    <location>
        <begin position="622"/>
        <end position="646"/>
    </location>
</feature>
<dbReference type="InterPro" id="IPR033121">
    <property type="entry name" value="PEPTIDASE_A1"/>
</dbReference>
<feature type="domain" description="Peptidase A1" evidence="3">
    <location>
        <begin position="56"/>
        <end position="401"/>
    </location>
</feature>
<dbReference type="Proteomes" id="UP001497453">
    <property type="component" value="Chromosome 4"/>
</dbReference>
<dbReference type="Gene3D" id="2.40.70.10">
    <property type="entry name" value="Acid Proteases"/>
    <property type="match status" value="1"/>
</dbReference>
<reference evidence="5" key="1">
    <citation type="submission" date="2024-04" db="EMBL/GenBank/DDBJ databases">
        <authorList>
            <person name="Shaw F."/>
            <person name="Minotto A."/>
        </authorList>
    </citation>
    <scope>NUCLEOTIDE SEQUENCE [LARGE SCALE GENOMIC DNA]</scope>
</reference>
<proteinExistence type="predicted"/>
<keyword evidence="2" id="KW-0812">Transmembrane</keyword>
<dbReference type="PROSITE" id="PS51767">
    <property type="entry name" value="PEPTIDASE_A1"/>
    <property type="match status" value="1"/>
</dbReference>
<gene>
    <name evidence="4" type="ORF">GFSPODELE1_LOCUS5774</name>
</gene>
<dbReference type="SUPFAM" id="SSF50630">
    <property type="entry name" value="Acid proteases"/>
    <property type="match status" value="1"/>
</dbReference>
<evidence type="ECO:0000313" key="5">
    <source>
        <dbReference type="Proteomes" id="UP001497453"/>
    </source>
</evidence>
<evidence type="ECO:0000256" key="2">
    <source>
        <dbReference type="SAM" id="Phobius"/>
    </source>
</evidence>
<organism evidence="4 5">
    <name type="scientific">Somion occarium</name>
    <dbReference type="NCBI Taxonomy" id="3059160"/>
    <lineage>
        <taxon>Eukaryota</taxon>
        <taxon>Fungi</taxon>
        <taxon>Dikarya</taxon>
        <taxon>Basidiomycota</taxon>
        <taxon>Agaricomycotina</taxon>
        <taxon>Agaricomycetes</taxon>
        <taxon>Polyporales</taxon>
        <taxon>Cerrenaceae</taxon>
        <taxon>Somion</taxon>
    </lineage>
</organism>
<name>A0ABP1DGV3_9APHY</name>
<protein>
    <recommendedName>
        <fullName evidence="3">Peptidase A1 domain-containing protein</fullName>
    </recommendedName>
</protein>
<evidence type="ECO:0000259" key="3">
    <source>
        <dbReference type="PROSITE" id="PS51767"/>
    </source>
</evidence>
<sequence length="646" mass="68436">MCIKCVCRDANVMAVVKLSSVFLAFSFSLCSQAIRIPSQDLVRRQDVAGLNFLNETKGDVIFTDKEQDYFYTFVTVDDSSVAAAVDTTVGDLGVSGGLSNVQTTGESAPWKYAGIQSVQANVAKAHIGLAGANLTDQQYLWTSNDPQGFPYTIGDKLPHGVLGLGPSSTSAIKSNDSSALSPLDSWVASYGGNSPYVTILYSKNELDKGNDYAFAGFISYGEIIDLPKYFGVAPEQLEPFGLPDLSAISNMPVVPISSSQTIFIDDVRVGNISLAINSSISGVPSGKVAAQVQSANPYIVLPKQYVDAIYGSVSGAIYSADDQVYYLPCTTEISVTIVIREKEYLISPLNTVALSDKDGICIGKFKVSSGLSYQYDIALGNPFLENAYAVYGYQNVTDGQGQSPYWKFLSITDANDTAQQFSEYRKGNSTTTGSASTIVFPAVTSAGLSSTISFIPTSTSPPISSTIVFAPPVAPVSSSYSSSPTIEFSSIVTSSIESISTSSDSAAQTISTPATTRFMTVTVTPTPATTNLGGSSLASPSQDKTGLTLAGNLETDSDGDNESIASVLGQIKYWVPSIIVGLAVLLIISIVGIIFIVVNRRHNRTHTKPSAYRSLHESSGPVNVPLYGAEEEQGHAGYSDPYTDKP</sequence>
<feature type="compositionally biased region" description="Polar residues" evidence="1">
    <location>
        <begin position="531"/>
        <end position="545"/>
    </location>
</feature>
<keyword evidence="2" id="KW-0472">Membrane</keyword>
<keyword evidence="5" id="KW-1185">Reference proteome</keyword>
<dbReference type="InterPro" id="IPR021109">
    <property type="entry name" value="Peptidase_aspartic_dom_sf"/>
</dbReference>
<evidence type="ECO:0000256" key="1">
    <source>
        <dbReference type="SAM" id="MobiDB-lite"/>
    </source>
</evidence>